<evidence type="ECO:0000259" key="3">
    <source>
        <dbReference type="Pfam" id="PF00561"/>
    </source>
</evidence>
<dbReference type="KEGG" id="osn:115230683"/>
<evidence type="ECO:0000256" key="1">
    <source>
        <dbReference type="ARBA" id="ARBA00022963"/>
    </source>
</evidence>
<dbReference type="RefSeq" id="XP_029656678.1">
    <property type="nucleotide sequence ID" value="XM_029800818.2"/>
</dbReference>
<dbReference type="SUPFAM" id="SSF53474">
    <property type="entry name" value="alpha/beta-Hydrolases"/>
    <property type="match status" value="1"/>
</dbReference>
<keyword evidence="2" id="KW-0443">Lipid metabolism</keyword>
<dbReference type="PANTHER" id="PTHR11005">
    <property type="entry name" value="LYSOSOMAL ACID LIPASE-RELATED"/>
    <property type="match status" value="1"/>
</dbReference>
<gene>
    <name evidence="5" type="primary">LOC115230683</name>
</gene>
<dbReference type="InterPro" id="IPR029058">
    <property type="entry name" value="AB_hydrolase_fold"/>
</dbReference>
<evidence type="ECO:0000313" key="4">
    <source>
        <dbReference type="Proteomes" id="UP000515154"/>
    </source>
</evidence>
<dbReference type="AlphaFoldDB" id="A0A6P7TY31"/>
<name>A0A6P7TY31_9MOLL</name>
<dbReference type="InterPro" id="IPR000073">
    <property type="entry name" value="AB_hydrolase_1"/>
</dbReference>
<organism evidence="4 5">
    <name type="scientific">Octopus sinensis</name>
    <name type="common">East Asian common octopus</name>
    <dbReference type="NCBI Taxonomy" id="2607531"/>
    <lineage>
        <taxon>Eukaryota</taxon>
        <taxon>Metazoa</taxon>
        <taxon>Spiralia</taxon>
        <taxon>Lophotrochozoa</taxon>
        <taxon>Mollusca</taxon>
        <taxon>Cephalopoda</taxon>
        <taxon>Coleoidea</taxon>
        <taxon>Octopodiformes</taxon>
        <taxon>Octopoda</taxon>
        <taxon>Incirrata</taxon>
        <taxon>Octopodidae</taxon>
        <taxon>Octopus</taxon>
    </lineage>
</organism>
<dbReference type="Pfam" id="PF00561">
    <property type="entry name" value="Abhydrolase_1"/>
    <property type="match status" value="1"/>
</dbReference>
<dbReference type="Gene3D" id="3.40.50.1820">
    <property type="entry name" value="alpha/beta hydrolase"/>
    <property type="match status" value="2"/>
</dbReference>
<keyword evidence="4" id="KW-1185">Reference proteome</keyword>
<dbReference type="GO" id="GO:0016042">
    <property type="term" value="P:lipid catabolic process"/>
    <property type="evidence" value="ECO:0007669"/>
    <property type="project" value="UniProtKB-KW"/>
</dbReference>
<evidence type="ECO:0000313" key="5">
    <source>
        <dbReference type="RefSeq" id="XP_029656678.1"/>
    </source>
</evidence>
<proteinExistence type="predicted"/>
<protein>
    <submittedName>
        <fullName evidence="5">Lipase member K-like</fullName>
    </submittedName>
</protein>
<keyword evidence="1" id="KW-0442">Lipid degradation</keyword>
<dbReference type="Proteomes" id="UP000515154">
    <property type="component" value="Unplaced"/>
</dbReference>
<evidence type="ECO:0000256" key="2">
    <source>
        <dbReference type="ARBA" id="ARBA00023098"/>
    </source>
</evidence>
<feature type="domain" description="AB hydrolase-1" evidence="3">
    <location>
        <begin position="12"/>
        <end position="129"/>
    </location>
</feature>
<sequence length="217" mass="24793">MQRINGKNISRPVFIQHGVLSSSVDWLIGRIACVLADSGFDVWLGNVRGNIYSRAHSTLSPDEDEFWNFSFEDHAAFDIPAMVSFVLTSTNKDQLVYIGHSQGSLIGLIQLSRNQEFADKVALMIALAPTLSFQGVYCPFLSLAPYHRHFYVYSYLFQPSSTSVKNMVHYSQVISSGQLRHYDYDQDNMRFYNQVFNFCHSRPHPHSTMYPISTHPL</sequence>
<accession>A0A6P7TY31</accession>
<reference evidence="5" key="1">
    <citation type="submission" date="2025-08" db="UniProtKB">
        <authorList>
            <consortium name="RefSeq"/>
        </authorList>
    </citation>
    <scope>IDENTIFICATION</scope>
</reference>